<dbReference type="AlphaFoldDB" id="A0A2M6W782"/>
<feature type="transmembrane region" description="Helical" evidence="1">
    <location>
        <begin position="54"/>
        <end position="75"/>
    </location>
</feature>
<feature type="transmembrane region" description="Helical" evidence="1">
    <location>
        <begin position="20"/>
        <end position="42"/>
    </location>
</feature>
<proteinExistence type="predicted"/>
<dbReference type="Proteomes" id="UP000231426">
    <property type="component" value="Unassembled WGS sequence"/>
</dbReference>
<keyword evidence="1" id="KW-0472">Membrane</keyword>
<name>A0A2M6W782_9BACT</name>
<reference evidence="3" key="1">
    <citation type="submission" date="2017-09" db="EMBL/GenBank/DDBJ databases">
        <title>Depth-based differentiation of microbial function through sediment-hosted aquifers and enrichment of novel symbionts in the deep terrestrial subsurface.</title>
        <authorList>
            <person name="Probst A.J."/>
            <person name="Ladd B."/>
            <person name="Jarett J.K."/>
            <person name="Geller-Mcgrath D.E."/>
            <person name="Sieber C.M.K."/>
            <person name="Emerson J.B."/>
            <person name="Anantharaman K."/>
            <person name="Thomas B.C."/>
            <person name="Malmstrom R."/>
            <person name="Stieglmeier M."/>
            <person name="Klingl A."/>
            <person name="Woyke T."/>
            <person name="Ryan C.M."/>
            <person name="Banfield J.F."/>
        </authorList>
    </citation>
    <scope>NUCLEOTIDE SEQUENCE [LARGE SCALE GENOMIC DNA]</scope>
</reference>
<feature type="transmembrane region" description="Helical" evidence="1">
    <location>
        <begin position="129"/>
        <end position="146"/>
    </location>
</feature>
<protein>
    <recommendedName>
        <fullName evidence="4">ABC transporter permease</fullName>
    </recommendedName>
</protein>
<sequence length="177" mass="20240">MVNLREKISGLNLSVVEEGVMYFFIYGLIGWLIDTVFESMIFDQLLPGGMFQSFRLPIPFAPIYGFGALAIIYLTKRLWNKSLILSVPLAGIIATAVEYFGGIITVALFGHRAWDYSGSFLNLHGHTNLFYAIAWTFLGWSFIKFIHPPVEKIVKVFLMRLRKNIDTDILDKEIKIR</sequence>
<evidence type="ECO:0000313" key="2">
    <source>
        <dbReference type="EMBL" id="PIT88595.1"/>
    </source>
</evidence>
<organism evidence="2 3">
    <name type="scientific">Candidatus Magasanikbacteria bacterium CG10_big_fil_rev_8_21_14_0_10_36_32</name>
    <dbReference type="NCBI Taxonomy" id="1974646"/>
    <lineage>
        <taxon>Bacteria</taxon>
        <taxon>Candidatus Magasanikiibacteriota</taxon>
    </lineage>
</organism>
<accession>A0A2M6W782</accession>
<comment type="caution">
    <text evidence="2">The sequence shown here is derived from an EMBL/GenBank/DDBJ whole genome shotgun (WGS) entry which is preliminary data.</text>
</comment>
<dbReference type="Pfam" id="PF06541">
    <property type="entry name" value="ABC_trans_CmpB"/>
    <property type="match status" value="1"/>
</dbReference>
<dbReference type="InterPro" id="IPR010540">
    <property type="entry name" value="CmpB_TMEM229"/>
</dbReference>
<dbReference type="EMBL" id="PFBV01000003">
    <property type="protein sequence ID" value="PIT88595.1"/>
    <property type="molecule type" value="Genomic_DNA"/>
</dbReference>
<gene>
    <name evidence="2" type="ORF">COU29_02345</name>
</gene>
<evidence type="ECO:0000313" key="3">
    <source>
        <dbReference type="Proteomes" id="UP000231426"/>
    </source>
</evidence>
<evidence type="ECO:0000256" key="1">
    <source>
        <dbReference type="SAM" id="Phobius"/>
    </source>
</evidence>
<evidence type="ECO:0008006" key="4">
    <source>
        <dbReference type="Google" id="ProtNLM"/>
    </source>
</evidence>
<feature type="transmembrane region" description="Helical" evidence="1">
    <location>
        <begin position="87"/>
        <end position="109"/>
    </location>
</feature>
<keyword evidence="1" id="KW-0812">Transmembrane</keyword>
<keyword evidence="1" id="KW-1133">Transmembrane helix</keyword>